<protein>
    <submittedName>
        <fullName evidence="2">Uncharacterized protein</fullName>
    </submittedName>
</protein>
<dbReference type="RefSeq" id="WP_120193522.1">
    <property type="nucleotide sequence ID" value="NZ_RAPK01000009.1"/>
</dbReference>
<evidence type="ECO:0000313" key="2">
    <source>
        <dbReference type="EMBL" id="RKD73148.1"/>
    </source>
</evidence>
<name>A0A419V3S3_9BACL</name>
<dbReference type="EMBL" id="RAPK01000009">
    <property type="protein sequence ID" value="RKD73148.1"/>
    <property type="molecule type" value="Genomic_DNA"/>
</dbReference>
<accession>A0A419V3S3</accession>
<evidence type="ECO:0000256" key="1">
    <source>
        <dbReference type="SAM" id="MobiDB-lite"/>
    </source>
</evidence>
<dbReference type="AlphaFoldDB" id="A0A419V3S3"/>
<evidence type="ECO:0000313" key="3">
    <source>
        <dbReference type="Proteomes" id="UP000285120"/>
    </source>
</evidence>
<proteinExistence type="predicted"/>
<keyword evidence="3" id="KW-1185">Reference proteome</keyword>
<gene>
    <name evidence="2" type="ORF">ATL39_2354</name>
</gene>
<comment type="caution">
    <text evidence="2">The sequence shown here is derived from an EMBL/GenBank/DDBJ whole genome shotgun (WGS) entry which is preliminary data.</text>
</comment>
<reference evidence="2 3" key="1">
    <citation type="submission" date="2018-09" db="EMBL/GenBank/DDBJ databases">
        <title>Genomic Encyclopedia of Archaeal and Bacterial Type Strains, Phase II (KMG-II): from individual species to whole genera.</title>
        <authorList>
            <person name="Goeker M."/>
        </authorList>
    </citation>
    <scope>NUCLEOTIDE SEQUENCE [LARGE SCALE GENOMIC DNA]</scope>
    <source>
        <strain evidence="2 3">DSM 17008</strain>
    </source>
</reference>
<dbReference type="Proteomes" id="UP000285120">
    <property type="component" value="Unassembled WGS sequence"/>
</dbReference>
<feature type="region of interest" description="Disordered" evidence="1">
    <location>
        <begin position="53"/>
        <end position="116"/>
    </location>
</feature>
<feature type="compositionally biased region" description="Polar residues" evidence="1">
    <location>
        <begin position="105"/>
        <end position="116"/>
    </location>
</feature>
<sequence>MNNSPKPKLKDFLNDEEKQELQLLRVRMDHPRDVRDSEEIKERMDQLQQIARQNYRKHRAKQRRDSIHQKRAKTVSFTRAHQKPPLKDYTSDKPRRHYQSIEEPSASTSSNQYQNK</sequence>
<organism evidence="2 3">
    <name type="scientific">Sinobaca qinghaiensis</name>
    <dbReference type="NCBI Taxonomy" id="342944"/>
    <lineage>
        <taxon>Bacteria</taxon>
        <taxon>Bacillati</taxon>
        <taxon>Bacillota</taxon>
        <taxon>Bacilli</taxon>
        <taxon>Bacillales</taxon>
        <taxon>Sporolactobacillaceae</taxon>
        <taxon>Sinobaca</taxon>
    </lineage>
</organism>